<proteinExistence type="predicted"/>
<accession>A0AAV4N9P4</accession>
<protein>
    <submittedName>
        <fullName evidence="1">Uncharacterized protein</fullName>
    </submittedName>
</protein>
<dbReference type="Proteomes" id="UP001054837">
    <property type="component" value="Unassembled WGS sequence"/>
</dbReference>
<gene>
    <name evidence="1" type="ORF">CDAR_188101</name>
</gene>
<sequence>MDASFDKNVSIIRVNENRSLSLSGLSHLRNISSTLIALRSSFHVEIKTTSLAYGSPRLHSGSQNSSATSPITRTHSSALQLIIMRLGGKQKMSLPRASCANVIRHPELINVW</sequence>
<keyword evidence="2" id="KW-1185">Reference proteome</keyword>
<name>A0AAV4N9P4_9ARAC</name>
<reference evidence="1 2" key="1">
    <citation type="submission" date="2021-06" db="EMBL/GenBank/DDBJ databases">
        <title>Caerostris darwini draft genome.</title>
        <authorList>
            <person name="Kono N."/>
            <person name="Arakawa K."/>
        </authorList>
    </citation>
    <scope>NUCLEOTIDE SEQUENCE [LARGE SCALE GENOMIC DNA]</scope>
</reference>
<comment type="caution">
    <text evidence="1">The sequence shown here is derived from an EMBL/GenBank/DDBJ whole genome shotgun (WGS) entry which is preliminary data.</text>
</comment>
<dbReference type="AlphaFoldDB" id="A0AAV4N9P4"/>
<dbReference type="EMBL" id="BPLQ01001395">
    <property type="protein sequence ID" value="GIX81403.1"/>
    <property type="molecule type" value="Genomic_DNA"/>
</dbReference>
<organism evidence="1 2">
    <name type="scientific">Caerostris darwini</name>
    <dbReference type="NCBI Taxonomy" id="1538125"/>
    <lineage>
        <taxon>Eukaryota</taxon>
        <taxon>Metazoa</taxon>
        <taxon>Ecdysozoa</taxon>
        <taxon>Arthropoda</taxon>
        <taxon>Chelicerata</taxon>
        <taxon>Arachnida</taxon>
        <taxon>Araneae</taxon>
        <taxon>Araneomorphae</taxon>
        <taxon>Entelegynae</taxon>
        <taxon>Araneoidea</taxon>
        <taxon>Araneidae</taxon>
        <taxon>Caerostris</taxon>
    </lineage>
</organism>
<evidence type="ECO:0000313" key="2">
    <source>
        <dbReference type="Proteomes" id="UP001054837"/>
    </source>
</evidence>
<evidence type="ECO:0000313" key="1">
    <source>
        <dbReference type="EMBL" id="GIX81403.1"/>
    </source>
</evidence>